<keyword evidence="2" id="KW-1185">Reference proteome</keyword>
<dbReference type="Proteomes" id="UP000076874">
    <property type="component" value="Unassembled WGS sequence"/>
</dbReference>
<dbReference type="EMBL" id="AZHD01000011">
    <property type="protein sequence ID" value="OAA59063.1"/>
    <property type="molecule type" value="Genomic_DNA"/>
</dbReference>
<name>A0A167RYM8_9HYPO</name>
<evidence type="ECO:0000313" key="1">
    <source>
        <dbReference type="EMBL" id="OAA59063.1"/>
    </source>
</evidence>
<reference evidence="1 2" key="1">
    <citation type="journal article" date="2016" name="Genome Biol. Evol.">
        <title>Divergent and convergent evolution of fungal pathogenicity.</title>
        <authorList>
            <person name="Shang Y."/>
            <person name="Xiao G."/>
            <person name="Zheng P."/>
            <person name="Cen K."/>
            <person name="Zhan S."/>
            <person name="Wang C."/>
        </authorList>
    </citation>
    <scope>NUCLEOTIDE SEQUENCE [LARGE SCALE GENOMIC DNA]</scope>
    <source>
        <strain evidence="1 2">RCEF 264</strain>
    </source>
</reference>
<organism evidence="1 2">
    <name type="scientific">Niveomyces insectorum RCEF 264</name>
    <dbReference type="NCBI Taxonomy" id="1081102"/>
    <lineage>
        <taxon>Eukaryota</taxon>
        <taxon>Fungi</taxon>
        <taxon>Dikarya</taxon>
        <taxon>Ascomycota</taxon>
        <taxon>Pezizomycotina</taxon>
        <taxon>Sordariomycetes</taxon>
        <taxon>Hypocreomycetidae</taxon>
        <taxon>Hypocreales</taxon>
        <taxon>Cordycipitaceae</taxon>
        <taxon>Niveomyces</taxon>
    </lineage>
</organism>
<gene>
    <name evidence="1" type="ORF">SPI_06265</name>
</gene>
<protein>
    <recommendedName>
        <fullName evidence="3">F-box domain-containing protein</fullName>
    </recommendedName>
</protein>
<accession>A0A167RYM8</accession>
<evidence type="ECO:0000313" key="2">
    <source>
        <dbReference type="Proteomes" id="UP000076874"/>
    </source>
</evidence>
<sequence length="355" mass="39707">MPLGRFAKLPTELRLQILEEFVDEWNHETLKKLRLVDESPEVDSIVFKNIVFIPALTTTKITFVASWRSFLEKSGPCVKSITFIRDKKSTTGDVSLEQWVCAIRAATHLPYLNEIIVRPNVPSNLQVQDVLDSDRFPADMWPLAAAATPQAVLPAVRTLNLDAYQHSIALWADLCPNITCLDFTLSSRVDNQTLETQMSKWRAIETLRCRVSDGYKRGTVEALLSALARAGSPLRCVGFYHNADPPVPAATWASQLGPFRATLKEVVIPQPDEWANVIVLAVLSDLLAPPTVPGPPDLQEVRKYRYDVINALCDAVPSLVKIEFENFICHNDEYLVATKKWQRMGSVIPVVGPTF</sequence>
<dbReference type="AlphaFoldDB" id="A0A167RYM8"/>
<comment type="caution">
    <text evidence="1">The sequence shown here is derived from an EMBL/GenBank/DDBJ whole genome shotgun (WGS) entry which is preliminary data.</text>
</comment>
<proteinExistence type="predicted"/>
<evidence type="ECO:0008006" key="3">
    <source>
        <dbReference type="Google" id="ProtNLM"/>
    </source>
</evidence>